<dbReference type="GO" id="GO:0005829">
    <property type="term" value="C:cytosol"/>
    <property type="evidence" value="ECO:0007669"/>
    <property type="project" value="InterPro"/>
</dbReference>
<name>A0A6A9QIR1_SULME</name>
<evidence type="ECO:0000259" key="9">
    <source>
        <dbReference type="Pfam" id="PF18376"/>
    </source>
</evidence>
<dbReference type="SUPFAM" id="SSF55060">
    <property type="entry name" value="GHMP Kinase, C-terminal domain"/>
    <property type="match status" value="1"/>
</dbReference>
<evidence type="ECO:0000256" key="5">
    <source>
        <dbReference type="ARBA" id="ARBA00022840"/>
    </source>
</evidence>
<evidence type="ECO:0000313" key="11">
    <source>
        <dbReference type="EMBL" id="MUN29167.1"/>
    </source>
</evidence>
<dbReference type="Pfam" id="PF22700">
    <property type="entry name" value="MVD-like_N"/>
    <property type="match status" value="1"/>
</dbReference>
<accession>A0A6A9QIR1</accession>
<dbReference type="InterPro" id="IPR053859">
    <property type="entry name" value="MVD-like_N"/>
</dbReference>
<dbReference type="PIRSF" id="PIRSF015950">
    <property type="entry name" value="Mev_P_decrbx"/>
    <property type="match status" value="1"/>
</dbReference>
<keyword evidence="7 11" id="KW-0456">Lyase</keyword>
<dbReference type="InterPro" id="IPR020568">
    <property type="entry name" value="Ribosomal_Su5_D2-typ_SF"/>
</dbReference>
<dbReference type="Pfam" id="PF18376">
    <property type="entry name" value="MDD_C"/>
    <property type="match status" value="1"/>
</dbReference>
<dbReference type="InterPro" id="IPR005935">
    <property type="entry name" value="Mev_decarb"/>
</dbReference>
<reference evidence="11 12" key="1">
    <citation type="submission" date="2019-10" db="EMBL/GenBank/DDBJ databases">
        <title>Sequencing and Assembly of Multiple Reported Metal-Biooxidizing Members of the Extremely Thermoacidophilic Archaeal Family Sulfolobaceae.</title>
        <authorList>
            <person name="Counts J.A."/>
            <person name="Kelly R.M."/>
        </authorList>
    </citation>
    <scope>NUCLEOTIDE SEQUENCE [LARGE SCALE GENOMIC DNA]</scope>
    <source>
        <strain evidence="11 12">DSM 6482</strain>
    </source>
</reference>
<comment type="similarity">
    <text evidence="1">Belongs to the diphosphomevalonate decarboxylase family.</text>
</comment>
<evidence type="ECO:0000256" key="1">
    <source>
        <dbReference type="ARBA" id="ARBA00008831"/>
    </source>
</evidence>
<protein>
    <recommendedName>
        <fullName evidence="2 8">Diphosphomevalonate decarboxylase</fullName>
        <ecNumber evidence="2 8">4.1.1.33</ecNumber>
    </recommendedName>
</protein>
<dbReference type="InterPro" id="IPR029765">
    <property type="entry name" value="Mev_diP_decarb"/>
</dbReference>
<feature type="domain" description="Mvd1 C-terminal" evidence="9">
    <location>
        <begin position="182"/>
        <end position="305"/>
    </location>
</feature>
<comment type="caution">
    <text evidence="11">The sequence shown here is derived from an EMBL/GenBank/DDBJ whole genome shotgun (WGS) entry which is preliminary data.</text>
</comment>
<dbReference type="SUPFAM" id="SSF54211">
    <property type="entry name" value="Ribosomal protein S5 domain 2-like"/>
    <property type="match status" value="1"/>
</dbReference>
<dbReference type="EC" id="4.1.1.33" evidence="2 8"/>
<evidence type="ECO:0000313" key="12">
    <source>
        <dbReference type="Proteomes" id="UP000470772"/>
    </source>
</evidence>
<dbReference type="Gene3D" id="3.30.70.890">
    <property type="entry name" value="GHMP kinase, C-terminal domain"/>
    <property type="match status" value="1"/>
</dbReference>
<dbReference type="Proteomes" id="UP000470772">
    <property type="component" value="Unassembled WGS sequence"/>
</dbReference>
<gene>
    <name evidence="11" type="primary">mvaD</name>
    <name evidence="11" type="ORF">GC250_06920</name>
</gene>
<evidence type="ECO:0000256" key="2">
    <source>
        <dbReference type="ARBA" id="ARBA00012296"/>
    </source>
</evidence>
<dbReference type="GO" id="GO:0019287">
    <property type="term" value="P:isopentenyl diphosphate biosynthetic process, mevalonate pathway"/>
    <property type="evidence" value="ECO:0007669"/>
    <property type="project" value="UniProtKB-UniRule"/>
</dbReference>
<evidence type="ECO:0000256" key="4">
    <source>
        <dbReference type="ARBA" id="ARBA00022741"/>
    </source>
</evidence>
<dbReference type="InterPro" id="IPR014721">
    <property type="entry name" value="Ribsml_uS5_D2-typ_fold_subgr"/>
</dbReference>
<sequence length="325" mass="35637">MLEGEAEAPSNIAIVKYWGKRGDPKLNLPLNDSFSISLDALKVKTRVTFDKSLMKDEVIINGKKLPEDKTVEYAGKVLNKLREISGTKIYAKVESYSNFPESAGLASSAAGIAALTLASAKALGLSLDTKELSIIARIGSGSACRSVFGGFVIWHAGTSDKGDDSFCESMFPYDHWEELVDIIPIFSEEKKQVSSRQGMKLTTTSSALLKCRLDFVNNTFTDVIESVKNRNPQRFFQLTIRHSNSMHAVMLDSFPPLIYLNSFSLDVIRAFGDGNIAGYTFDAGPNPHIFTLRKNLNVVKETLDKLGAKKIIISGISPGPRLDGF</sequence>
<dbReference type="InterPro" id="IPR041431">
    <property type="entry name" value="Mvd1_C"/>
</dbReference>
<dbReference type="FunFam" id="3.30.230.10:FF:000072">
    <property type="entry name" value="Diphosphomevalonate decarboxylase"/>
    <property type="match status" value="1"/>
</dbReference>
<dbReference type="GO" id="GO:0004163">
    <property type="term" value="F:diphosphomevalonate decarboxylase activity"/>
    <property type="evidence" value="ECO:0007669"/>
    <property type="project" value="UniProtKB-UniRule"/>
</dbReference>
<evidence type="ECO:0000256" key="8">
    <source>
        <dbReference type="NCBIfam" id="TIGR01240"/>
    </source>
</evidence>
<evidence type="ECO:0000256" key="6">
    <source>
        <dbReference type="ARBA" id="ARBA00023098"/>
    </source>
</evidence>
<dbReference type="EMBL" id="WGGD01000005">
    <property type="protein sequence ID" value="MUN29167.1"/>
    <property type="molecule type" value="Genomic_DNA"/>
</dbReference>
<dbReference type="GO" id="GO:0005524">
    <property type="term" value="F:ATP binding"/>
    <property type="evidence" value="ECO:0007669"/>
    <property type="project" value="UniProtKB-KW"/>
</dbReference>
<keyword evidence="3" id="KW-0444">Lipid biosynthesis</keyword>
<keyword evidence="5" id="KW-0067">ATP-binding</keyword>
<evidence type="ECO:0000259" key="10">
    <source>
        <dbReference type="Pfam" id="PF22700"/>
    </source>
</evidence>
<evidence type="ECO:0000256" key="7">
    <source>
        <dbReference type="ARBA" id="ARBA00023239"/>
    </source>
</evidence>
<feature type="domain" description="Diphosphomevalonate decarboxylase-like N-terminal" evidence="10">
    <location>
        <begin position="8"/>
        <end position="166"/>
    </location>
</feature>
<dbReference type="Gene3D" id="3.30.230.10">
    <property type="match status" value="1"/>
</dbReference>
<evidence type="ECO:0000256" key="3">
    <source>
        <dbReference type="ARBA" id="ARBA00022516"/>
    </source>
</evidence>
<keyword evidence="6" id="KW-0443">Lipid metabolism</keyword>
<proteinExistence type="inferred from homology"/>
<dbReference type="AlphaFoldDB" id="A0A6A9QIR1"/>
<dbReference type="InterPro" id="IPR036554">
    <property type="entry name" value="GHMP_kinase_C_sf"/>
</dbReference>
<dbReference type="PANTHER" id="PTHR10977">
    <property type="entry name" value="DIPHOSPHOMEVALONATE DECARBOXYLASE"/>
    <property type="match status" value="1"/>
</dbReference>
<organism evidence="11 12">
    <name type="scientific">Sulfuracidifex metallicus DSM 6482 = JCM 9184</name>
    <dbReference type="NCBI Taxonomy" id="523847"/>
    <lineage>
        <taxon>Archaea</taxon>
        <taxon>Thermoproteota</taxon>
        <taxon>Thermoprotei</taxon>
        <taxon>Sulfolobales</taxon>
        <taxon>Sulfolobaceae</taxon>
        <taxon>Sulfuracidifex</taxon>
    </lineage>
</organism>
<dbReference type="NCBIfam" id="TIGR01240">
    <property type="entry name" value="mevDPdecarb"/>
    <property type="match status" value="1"/>
</dbReference>
<dbReference type="PANTHER" id="PTHR10977:SF3">
    <property type="entry name" value="DIPHOSPHOMEVALONATE DECARBOXYLASE"/>
    <property type="match status" value="1"/>
</dbReference>
<dbReference type="RefSeq" id="WP_156016755.1">
    <property type="nucleotide sequence ID" value="NZ_WGGD01000005.1"/>
</dbReference>
<keyword evidence="4" id="KW-0547">Nucleotide-binding</keyword>
<keyword evidence="12" id="KW-1185">Reference proteome</keyword>